<dbReference type="PANTHER" id="PTHR44520">
    <property type="entry name" value="RESPONSE REGULATOR RCP1-RELATED"/>
    <property type="match status" value="1"/>
</dbReference>
<dbReference type="InterPro" id="IPR052893">
    <property type="entry name" value="TCS_response_regulator"/>
</dbReference>
<accession>A0A2T1GES3</accession>
<feature type="modified residue" description="4-aspartylphosphate" evidence="1">
    <location>
        <position position="65"/>
    </location>
</feature>
<dbReference type="AlphaFoldDB" id="A0A2T1GES3"/>
<dbReference type="Pfam" id="PF00072">
    <property type="entry name" value="Response_reg"/>
    <property type="match status" value="1"/>
</dbReference>
<dbReference type="PROSITE" id="PS50110">
    <property type="entry name" value="RESPONSE_REGULATORY"/>
    <property type="match status" value="1"/>
</dbReference>
<evidence type="ECO:0000313" key="3">
    <source>
        <dbReference type="EMBL" id="PSB55984.1"/>
    </source>
</evidence>
<dbReference type="InterPro" id="IPR001789">
    <property type="entry name" value="Sig_transdc_resp-reg_receiver"/>
</dbReference>
<dbReference type="EMBL" id="PVWO01000152">
    <property type="protein sequence ID" value="PSB55984.1"/>
    <property type="molecule type" value="Genomic_DNA"/>
</dbReference>
<reference evidence="3 4" key="1">
    <citation type="submission" date="2018-03" db="EMBL/GenBank/DDBJ databases">
        <title>The ancient ancestry and fast evolution of plastids.</title>
        <authorList>
            <person name="Moore K.R."/>
            <person name="Magnabosco C."/>
            <person name="Momper L."/>
            <person name="Gold D.A."/>
            <person name="Bosak T."/>
            <person name="Fournier G.P."/>
        </authorList>
    </citation>
    <scope>NUCLEOTIDE SEQUENCE [LARGE SCALE GENOMIC DNA]</scope>
    <source>
        <strain evidence="3 4">CCALA 037</strain>
    </source>
</reference>
<dbReference type="OrthoDB" id="9793918at2"/>
<dbReference type="Proteomes" id="UP000238937">
    <property type="component" value="Unassembled WGS sequence"/>
</dbReference>
<dbReference type="Gene3D" id="3.40.50.2300">
    <property type="match status" value="1"/>
</dbReference>
<protein>
    <submittedName>
        <fullName evidence="3">Response regulator</fullName>
    </submittedName>
</protein>
<dbReference type="CDD" id="cd17557">
    <property type="entry name" value="REC_Rcp-like"/>
    <property type="match status" value="1"/>
</dbReference>
<keyword evidence="4" id="KW-1185">Reference proteome</keyword>
<comment type="caution">
    <text evidence="3">The sequence shown here is derived from an EMBL/GenBank/DDBJ whole genome shotgun (WGS) entry which is preliminary data.</text>
</comment>
<evidence type="ECO:0000259" key="2">
    <source>
        <dbReference type="PROSITE" id="PS50110"/>
    </source>
</evidence>
<dbReference type="SMART" id="SM00448">
    <property type="entry name" value="REC"/>
    <property type="match status" value="1"/>
</dbReference>
<dbReference type="PANTHER" id="PTHR44520:SF2">
    <property type="entry name" value="RESPONSE REGULATOR RCP1"/>
    <property type="match status" value="1"/>
</dbReference>
<organism evidence="3 4">
    <name type="scientific">Chamaesiphon polymorphus CCALA 037</name>
    <dbReference type="NCBI Taxonomy" id="2107692"/>
    <lineage>
        <taxon>Bacteria</taxon>
        <taxon>Bacillati</taxon>
        <taxon>Cyanobacteriota</taxon>
        <taxon>Cyanophyceae</taxon>
        <taxon>Gomontiellales</taxon>
        <taxon>Chamaesiphonaceae</taxon>
        <taxon>Chamaesiphon</taxon>
    </lineage>
</organism>
<dbReference type="RefSeq" id="WP_106305385.1">
    <property type="nucleotide sequence ID" value="NZ_PVWO01000152.1"/>
</dbReference>
<name>A0A2T1GES3_9CYAN</name>
<evidence type="ECO:0000256" key="1">
    <source>
        <dbReference type="PROSITE-ProRule" id="PRU00169"/>
    </source>
</evidence>
<feature type="domain" description="Response regulatory" evidence="2">
    <location>
        <begin position="7"/>
        <end position="132"/>
    </location>
</feature>
<proteinExistence type="predicted"/>
<dbReference type="SUPFAM" id="SSF52172">
    <property type="entry name" value="CheY-like"/>
    <property type="match status" value="1"/>
</dbReference>
<dbReference type="InterPro" id="IPR011006">
    <property type="entry name" value="CheY-like_superfamily"/>
</dbReference>
<evidence type="ECO:0000313" key="4">
    <source>
        <dbReference type="Proteomes" id="UP000238937"/>
    </source>
</evidence>
<dbReference type="GO" id="GO:0000160">
    <property type="term" value="P:phosphorelay signal transduction system"/>
    <property type="evidence" value="ECO:0007669"/>
    <property type="project" value="InterPro"/>
</dbReference>
<keyword evidence="1" id="KW-0597">Phosphoprotein</keyword>
<sequence length="145" mass="16397">MSADVKTILLVEDNRGDIRLIQEAFKSTGARCEVVVTRDGMDAMSYLRQEGEYLNVPLPDLVLLDLNLPKKDGREVLAEIKADENLKHLPVVVLTTSLNEEDIVNSYDLHVNCYIAKSRNLQQLFKIVRGIQAFWLETATLPVRS</sequence>
<gene>
    <name evidence="3" type="ORF">C7B77_13340</name>
</gene>